<dbReference type="AlphaFoldDB" id="X1LC89"/>
<sequence length="130" mass="14762">ERYVRQQLRRRHGMAAYAELNLPRIKTSLGSSHVVVDGLYSWEEYMLLKECYGGDFTAVVIQASPATRYRRLASREVRPLTLEEAASRDRSEIENSNKGGPIAMADFAIVNEASLEEMERQTERVISALI</sequence>
<protein>
    <recommendedName>
        <fullName evidence="2">Dephospho-CoA kinase</fullName>
    </recommendedName>
</protein>
<evidence type="ECO:0000313" key="1">
    <source>
        <dbReference type="EMBL" id="GAI16922.1"/>
    </source>
</evidence>
<dbReference type="InterPro" id="IPR027417">
    <property type="entry name" value="P-loop_NTPase"/>
</dbReference>
<dbReference type="Gene3D" id="3.40.50.300">
    <property type="entry name" value="P-loop containing nucleotide triphosphate hydrolases"/>
    <property type="match status" value="1"/>
</dbReference>
<dbReference type="EMBL" id="BARV01009534">
    <property type="protein sequence ID" value="GAI16922.1"/>
    <property type="molecule type" value="Genomic_DNA"/>
</dbReference>
<reference evidence="1" key="1">
    <citation type="journal article" date="2014" name="Front. Microbiol.">
        <title>High frequency of phylogenetically diverse reductive dehalogenase-homologous genes in deep subseafloor sedimentary metagenomes.</title>
        <authorList>
            <person name="Kawai M."/>
            <person name="Futagami T."/>
            <person name="Toyoda A."/>
            <person name="Takaki Y."/>
            <person name="Nishi S."/>
            <person name="Hori S."/>
            <person name="Arai W."/>
            <person name="Tsubouchi T."/>
            <person name="Morono Y."/>
            <person name="Uchiyama I."/>
            <person name="Ito T."/>
            <person name="Fujiyama A."/>
            <person name="Inagaki F."/>
            <person name="Takami H."/>
        </authorList>
    </citation>
    <scope>NUCLEOTIDE SEQUENCE</scope>
    <source>
        <strain evidence="1">Expedition CK06-06</strain>
    </source>
</reference>
<accession>X1LC89</accession>
<dbReference type="PANTHER" id="PTHR41930">
    <property type="entry name" value="UPF0200 PROTEIN MJ1399"/>
    <property type="match status" value="1"/>
</dbReference>
<gene>
    <name evidence="1" type="ORF">S06H3_18779</name>
</gene>
<dbReference type="PANTHER" id="PTHR41930:SF1">
    <property type="entry name" value="DEPHOSPHO-COA KINASE"/>
    <property type="match status" value="1"/>
</dbReference>
<organism evidence="1">
    <name type="scientific">marine sediment metagenome</name>
    <dbReference type="NCBI Taxonomy" id="412755"/>
    <lineage>
        <taxon>unclassified sequences</taxon>
        <taxon>metagenomes</taxon>
        <taxon>ecological metagenomes</taxon>
    </lineage>
</organism>
<evidence type="ECO:0008006" key="2">
    <source>
        <dbReference type="Google" id="ProtNLM"/>
    </source>
</evidence>
<proteinExistence type="predicted"/>
<feature type="non-terminal residue" evidence="1">
    <location>
        <position position="1"/>
    </location>
</feature>
<comment type="caution">
    <text evidence="1">The sequence shown here is derived from an EMBL/GenBank/DDBJ whole genome shotgun (WGS) entry which is preliminary data.</text>
</comment>
<dbReference type="SUPFAM" id="SSF52540">
    <property type="entry name" value="P-loop containing nucleoside triphosphate hydrolases"/>
    <property type="match status" value="1"/>
</dbReference>
<name>X1LC89_9ZZZZ</name>